<feature type="domain" description="4Fe-4S ferredoxin-type" evidence="4">
    <location>
        <begin position="330"/>
        <end position="358"/>
    </location>
</feature>
<dbReference type="PANTHER" id="PTHR40447">
    <property type="entry name" value="ANAEROBIC SULFITE REDUCTASE SUBUNIT A"/>
    <property type="match status" value="1"/>
</dbReference>
<evidence type="ECO:0000256" key="2">
    <source>
        <dbReference type="ARBA" id="ARBA00023004"/>
    </source>
</evidence>
<gene>
    <name evidence="5" type="ORF">EDC63_101323</name>
</gene>
<name>A0A4R3YI87_9PROT</name>
<keyword evidence="2" id="KW-0408">Iron</keyword>
<keyword evidence="3" id="KW-0411">Iron-sulfur</keyword>
<evidence type="ECO:0000256" key="1">
    <source>
        <dbReference type="ARBA" id="ARBA00022723"/>
    </source>
</evidence>
<dbReference type="PANTHER" id="PTHR40447:SF1">
    <property type="entry name" value="ANAEROBIC SULFITE REDUCTASE SUBUNIT A"/>
    <property type="match status" value="1"/>
</dbReference>
<protein>
    <submittedName>
        <fullName evidence="5">4Fe-4S dicluster protein</fullName>
    </submittedName>
</protein>
<accession>A0A4R3YI87</accession>
<evidence type="ECO:0000313" key="5">
    <source>
        <dbReference type="EMBL" id="TCV90353.1"/>
    </source>
</evidence>
<dbReference type="AlphaFoldDB" id="A0A4R3YI87"/>
<sequence length="376" mass="42019">MTDKLFYLPRERFQFFLTCISNHCYQCIGPQLRDGAILYEAFTSVEALPKGYRDSQKPGEYRVKQNGDQRFFAWANGPQALKPLFFAPEEPMWRAHKNDEGFVVDGLLPETKSIAVIGARACDLAALKIQDKVFLQGDYIDPYYARRRESVFLVGVNCTHSASTCFCVSAGNGPRCDSGFDIVLTELDDGFVVQAGSEMGGIILSELNLGTAIEEQILLSNSATEYAATTQTRSLPEEDLRKTLFANLHHERWENVAERCLSCGNCTQVCPTCFCHTEAEVPALDGNSSVHMRQWASCFSEGHGYIHGMQTRPEITHRYRQWLTHKLGSWHDQFGTSGCVGCGRCMTWCPAAIDMVEEVNIICGGDRFWQSGEGAL</sequence>
<dbReference type="InterPro" id="IPR009051">
    <property type="entry name" value="Helical_ferredxn"/>
</dbReference>
<dbReference type="Pfam" id="PF17179">
    <property type="entry name" value="Fer4_22"/>
    <property type="match status" value="1"/>
</dbReference>
<dbReference type="SUPFAM" id="SSF46548">
    <property type="entry name" value="alpha-helical ferredoxin"/>
    <property type="match status" value="1"/>
</dbReference>
<dbReference type="InterPro" id="IPR017900">
    <property type="entry name" value="4Fe4S_Fe_S_CS"/>
</dbReference>
<dbReference type="Gene3D" id="1.10.1060.10">
    <property type="entry name" value="Alpha-helical ferredoxin"/>
    <property type="match status" value="1"/>
</dbReference>
<evidence type="ECO:0000256" key="3">
    <source>
        <dbReference type="ARBA" id="ARBA00023014"/>
    </source>
</evidence>
<proteinExistence type="predicted"/>
<evidence type="ECO:0000259" key="4">
    <source>
        <dbReference type="PROSITE" id="PS51379"/>
    </source>
</evidence>
<dbReference type="PROSITE" id="PS51379">
    <property type="entry name" value="4FE4S_FER_2"/>
    <property type="match status" value="2"/>
</dbReference>
<feature type="domain" description="4Fe-4S ferredoxin-type" evidence="4">
    <location>
        <begin position="251"/>
        <end position="280"/>
    </location>
</feature>
<dbReference type="InterPro" id="IPR017896">
    <property type="entry name" value="4Fe4S_Fe-S-bd"/>
</dbReference>
<keyword evidence="1" id="KW-0479">Metal-binding</keyword>
<evidence type="ECO:0000313" key="6">
    <source>
        <dbReference type="Proteomes" id="UP000295367"/>
    </source>
</evidence>
<keyword evidence="6" id="KW-1185">Reference proteome</keyword>
<dbReference type="EMBL" id="SMCO01000001">
    <property type="protein sequence ID" value="TCV90353.1"/>
    <property type="molecule type" value="Genomic_DNA"/>
</dbReference>
<dbReference type="OrthoDB" id="9795302at2"/>
<organism evidence="5 6">
    <name type="scientific">Sulfurirhabdus autotrophica</name>
    <dbReference type="NCBI Taxonomy" id="1706046"/>
    <lineage>
        <taxon>Bacteria</taxon>
        <taxon>Pseudomonadati</taxon>
        <taxon>Pseudomonadota</taxon>
        <taxon>Betaproteobacteria</taxon>
        <taxon>Nitrosomonadales</taxon>
        <taxon>Sulfuricellaceae</taxon>
        <taxon>Sulfurirhabdus</taxon>
    </lineage>
</organism>
<dbReference type="Proteomes" id="UP000295367">
    <property type="component" value="Unassembled WGS sequence"/>
</dbReference>
<comment type="caution">
    <text evidence="5">The sequence shown here is derived from an EMBL/GenBank/DDBJ whole genome shotgun (WGS) entry which is preliminary data.</text>
</comment>
<dbReference type="GO" id="GO:0051536">
    <property type="term" value="F:iron-sulfur cluster binding"/>
    <property type="evidence" value="ECO:0007669"/>
    <property type="project" value="UniProtKB-KW"/>
</dbReference>
<reference evidence="5 6" key="1">
    <citation type="submission" date="2019-03" db="EMBL/GenBank/DDBJ databases">
        <title>Genomic Encyclopedia of Type Strains, Phase IV (KMG-IV): sequencing the most valuable type-strain genomes for metagenomic binning, comparative biology and taxonomic classification.</title>
        <authorList>
            <person name="Goeker M."/>
        </authorList>
    </citation>
    <scope>NUCLEOTIDE SEQUENCE [LARGE SCALE GENOMIC DNA]</scope>
    <source>
        <strain evidence="5 6">DSM 100309</strain>
    </source>
</reference>
<dbReference type="PROSITE" id="PS00198">
    <property type="entry name" value="4FE4S_FER_1"/>
    <property type="match status" value="2"/>
</dbReference>
<dbReference type="RefSeq" id="WP_124947698.1">
    <property type="nucleotide sequence ID" value="NZ_BHVT01000073.1"/>
</dbReference>
<dbReference type="GO" id="GO:0046872">
    <property type="term" value="F:metal ion binding"/>
    <property type="evidence" value="ECO:0007669"/>
    <property type="project" value="UniProtKB-KW"/>
</dbReference>